<accession>A0A6C0C8Z4</accession>
<dbReference type="CDD" id="cd04056">
    <property type="entry name" value="Peptidases_S53"/>
    <property type="match status" value="1"/>
</dbReference>
<dbReference type="InterPro" id="IPR030400">
    <property type="entry name" value="Sedolisin_dom"/>
</dbReference>
<dbReference type="Pfam" id="PF00082">
    <property type="entry name" value="Peptidase_S8"/>
    <property type="match status" value="1"/>
</dbReference>
<dbReference type="EMBL" id="MN739359">
    <property type="protein sequence ID" value="QHT00837.1"/>
    <property type="molecule type" value="Genomic_DNA"/>
</dbReference>
<evidence type="ECO:0000313" key="2">
    <source>
        <dbReference type="EMBL" id="QHT00837.1"/>
    </source>
</evidence>
<dbReference type="Gene3D" id="3.40.50.200">
    <property type="entry name" value="Peptidase S8/S53 domain"/>
    <property type="match status" value="1"/>
</dbReference>
<name>A0A6C0C8Z4_9ZZZZ</name>
<dbReference type="PROSITE" id="PS51695">
    <property type="entry name" value="SEDOLISIN"/>
    <property type="match status" value="1"/>
</dbReference>
<protein>
    <recommendedName>
        <fullName evidence="1">Peptidase S53 domain-containing protein</fullName>
    </recommendedName>
</protein>
<reference evidence="2" key="1">
    <citation type="journal article" date="2020" name="Nature">
        <title>Giant virus diversity and host interactions through global metagenomics.</title>
        <authorList>
            <person name="Schulz F."/>
            <person name="Roux S."/>
            <person name="Paez-Espino D."/>
            <person name="Jungbluth S."/>
            <person name="Walsh D.A."/>
            <person name="Denef V.J."/>
            <person name="McMahon K.D."/>
            <person name="Konstantinidis K.T."/>
            <person name="Eloe-Fadrosh E.A."/>
            <person name="Kyrpides N.C."/>
            <person name="Woyke T."/>
        </authorList>
    </citation>
    <scope>NUCLEOTIDE SEQUENCE</scope>
    <source>
        <strain evidence="2">GVMAG-M-3300020192-26</strain>
    </source>
</reference>
<dbReference type="PANTHER" id="PTHR14218:SF15">
    <property type="entry name" value="TRIPEPTIDYL-PEPTIDASE 1"/>
    <property type="match status" value="1"/>
</dbReference>
<dbReference type="InterPro" id="IPR036852">
    <property type="entry name" value="Peptidase_S8/S53_dom_sf"/>
</dbReference>
<dbReference type="GO" id="GO:0006508">
    <property type="term" value="P:proteolysis"/>
    <property type="evidence" value="ECO:0007669"/>
    <property type="project" value="InterPro"/>
</dbReference>
<dbReference type="GO" id="GO:0008240">
    <property type="term" value="F:tripeptidyl-peptidase activity"/>
    <property type="evidence" value="ECO:0007669"/>
    <property type="project" value="TreeGrafter"/>
</dbReference>
<evidence type="ECO:0000259" key="1">
    <source>
        <dbReference type="PROSITE" id="PS51695"/>
    </source>
</evidence>
<organism evidence="2">
    <name type="scientific">viral metagenome</name>
    <dbReference type="NCBI Taxonomy" id="1070528"/>
    <lineage>
        <taxon>unclassified sequences</taxon>
        <taxon>metagenomes</taxon>
        <taxon>organismal metagenomes</taxon>
    </lineage>
</organism>
<dbReference type="GO" id="GO:0004252">
    <property type="term" value="F:serine-type endopeptidase activity"/>
    <property type="evidence" value="ECO:0007669"/>
    <property type="project" value="InterPro"/>
</dbReference>
<dbReference type="InterPro" id="IPR000209">
    <property type="entry name" value="Peptidase_S8/S53_dom"/>
</dbReference>
<dbReference type="SUPFAM" id="SSF52743">
    <property type="entry name" value="Subtilisin-like"/>
    <property type="match status" value="1"/>
</dbReference>
<feature type="domain" description="Peptidase S53" evidence="1">
    <location>
        <begin position="26"/>
        <end position="363"/>
    </location>
</feature>
<dbReference type="InterPro" id="IPR050819">
    <property type="entry name" value="Tripeptidyl-peptidase_I"/>
</dbReference>
<dbReference type="AlphaFoldDB" id="A0A6C0C8Z4"/>
<sequence>MLPIEMKAYHKVADVQKTRSPTPTANLTPSKVRAAYGLNAVSSNGAGQIIAIVDAYAYPITTIQANLNKFCAQFSIPSTTVVSKIMTSSSGRMPSVNSGWELEISLDVQWAHAIAPGATILMVQAYSASFTDMMVAVDYAVNNGATVVSMSWGANEFSSQTMYNQRFKSKNNKGENVVYLASSGDTGGVVCWPSCSNNVVAVGGTSLNVDVNGNRTSETGWNGSGGGISLFEGIQTCQRNYGLTGTKRQVPDVCFVADPNTGVPVYDSGEWFQVGGTSLSAPCYAGIIAIANQIRKNGRKINLTTNSVLTYVYGTKTSGKYSLDFFDVISGTAGRFGTKVGYDNVTGLGSPKNAVSSGIIYDLSRL</sequence>
<dbReference type="PANTHER" id="PTHR14218">
    <property type="entry name" value="PROTEASE S8 TRIPEPTIDYL PEPTIDASE I CLN2"/>
    <property type="match status" value="1"/>
</dbReference>
<proteinExistence type="predicted"/>